<dbReference type="RefSeq" id="WP_259091986.1">
    <property type="nucleotide sequence ID" value="NZ_BAAAZC010000006.1"/>
</dbReference>
<feature type="transmembrane region" description="Helical" evidence="1">
    <location>
        <begin position="87"/>
        <end position="111"/>
    </location>
</feature>
<organism evidence="2 3">
    <name type="scientific">Mucilaginibacter dorajii</name>
    <dbReference type="NCBI Taxonomy" id="692994"/>
    <lineage>
        <taxon>Bacteria</taxon>
        <taxon>Pseudomonadati</taxon>
        <taxon>Bacteroidota</taxon>
        <taxon>Sphingobacteriia</taxon>
        <taxon>Sphingobacteriales</taxon>
        <taxon>Sphingobacteriaceae</taxon>
        <taxon>Mucilaginibacter</taxon>
    </lineage>
</organism>
<feature type="transmembrane region" description="Helical" evidence="1">
    <location>
        <begin position="159"/>
        <end position="181"/>
    </location>
</feature>
<evidence type="ECO:0000313" key="2">
    <source>
        <dbReference type="EMBL" id="GAA3961876.1"/>
    </source>
</evidence>
<evidence type="ECO:0008006" key="4">
    <source>
        <dbReference type="Google" id="ProtNLM"/>
    </source>
</evidence>
<keyword evidence="1" id="KW-0812">Transmembrane</keyword>
<feature type="transmembrane region" description="Helical" evidence="1">
    <location>
        <begin position="31"/>
        <end position="53"/>
    </location>
</feature>
<sequence>MPPKIELAKTRDFGELISDTFLFMRQNFKPLLKYFFTFAGIFVAAGVISTTMYQLKVLNFAVADGQAAASGGLEYRPSIWRMFGVEYFVMIICSMLTVIILEITVLSYMTLYKEKGNQVPTSEEVWAYIKYYFLKGFGSSILLNILMAIGFLFCFLPGFYLAPIFALVLPIMVMENTSFGYAFNRSFVLVKDNWWANFGTQVVVWIIVYVGIMLFSLPASIFTIVSTLTHAQKGGAAATVTSVPFAFVTALLRQIGFILVIIPCITLGLCYFNLTEGKDGTNLLNRINKLGNIAPDTDLPVEEY</sequence>
<feature type="transmembrane region" description="Helical" evidence="1">
    <location>
        <begin position="202"/>
        <end position="225"/>
    </location>
</feature>
<keyword evidence="1" id="KW-1133">Transmembrane helix</keyword>
<protein>
    <recommendedName>
        <fullName evidence="4">Glycerophosphoryl diester phosphodiesterase membrane domain-containing protein</fullName>
    </recommendedName>
</protein>
<dbReference type="Proteomes" id="UP001500742">
    <property type="component" value="Unassembled WGS sequence"/>
</dbReference>
<accession>A0ABP7P9C6</accession>
<keyword evidence="3" id="KW-1185">Reference proteome</keyword>
<name>A0ABP7P9C6_9SPHI</name>
<comment type="caution">
    <text evidence="2">The sequence shown here is derived from an EMBL/GenBank/DDBJ whole genome shotgun (WGS) entry which is preliminary data.</text>
</comment>
<reference evidence="3" key="1">
    <citation type="journal article" date="2019" name="Int. J. Syst. Evol. Microbiol.">
        <title>The Global Catalogue of Microorganisms (GCM) 10K type strain sequencing project: providing services to taxonomists for standard genome sequencing and annotation.</title>
        <authorList>
            <consortium name="The Broad Institute Genomics Platform"/>
            <consortium name="The Broad Institute Genome Sequencing Center for Infectious Disease"/>
            <person name="Wu L."/>
            <person name="Ma J."/>
        </authorList>
    </citation>
    <scope>NUCLEOTIDE SEQUENCE [LARGE SCALE GENOMIC DNA]</scope>
    <source>
        <strain evidence="3">JCM 16601</strain>
    </source>
</reference>
<proteinExistence type="predicted"/>
<keyword evidence="1" id="KW-0472">Membrane</keyword>
<feature type="transmembrane region" description="Helical" evidence="1">
    <location>
        <begin position="132"/>
        <end position="153"/>
    </location>
</feature>
<gene>
    <name evidence="2" type="ORF">GCM10022210_07210</name>
</gene>
<evidence type="ECO:0000313" key="3">
    <source>
        <dbReference type="Proteomes" id="UP001500742"/>
    </source>
</evidence>
<dbReference type="EMBL" id="BAAAZC010000006">
    <property type="protein sequence ID" value="GAA3961876.1"/>
    <property type="molecule type" value="Genomic_DNA"/>
</dbReference>
<feature type="transmembrane region" description="Helical" evidence="1">
    <location>
        <begin position="245"/>
        <end position="272"/>
    </location>
</feature>
<evidence type="ECO:0000256" key="1">
    <source>
        <dbReference type="SAM" id="Phobius"/>
    </source>
</evidence>